<keyword evidence="8" id="KW-0010">Activator</keyword>
<dbReference type="InterPro" id="IPR009061">
    <property type="entry name" value="DNA-bd_dom_put_sf"/>
</dbReference>
<dbReference type="GO" id="GO:0003677">
    <property type="term" value="F:DNA binding"/>
    <property type="evidence" value="ECO:0007669"/>
    <property type="project" value="UniProtKB-KW"/>
</dbReference>
<dbReference type="InterPro" id="IPR000551">
    <property type="entry name" value="MerR-type_HTH_dom"/>
</dbReference>
<reference evidence="12 13" key="1">
    <citation type="submission" date="2020-06" db="EMBL/GenBank/DDBJ databases">
        <title>Schlegella sp. ID0723 isolated from air conditioner.</title>
        <authorList>
            <person name="Kim D.Y."/>
            <person name="Kim D.-U."/>
        </authorList>
    </citation>
    <scope>NUCLEOTIDE SEQUENCE [LARGE SCALE GENOMIC DNA]</scope>
    <source>
        <strain evidence="12 13">ID0723</strain>
    </source>
</reference>
<dbReference type="EMBL" id="JABWMJ010000015">
    <property type="protein sequence ID" value="NUZ08653.1"/>
    <property type="molecule type" value="Genomic_DNA"/>
</dbReference>
<comment type="function">
    <text evidence="10">Mediates the mercuric-dependent induction of mercury resistance operon. In the absence of mercury MerR represses transcription by binding tightly to the mer operator region; when mercury is present the dimeric complex binds a single ion and becomes a potent transcriptional activator, while remaining bound to the mer site.</text>
</comment>
<dbReference type="Pfam" id="PF13411">
    <property type="entry name" value="MerR_1"/>
    <property type="match status" value="1"/>
</dbReference>
<evidence type="ECO:0000256" key="6">
    <source>
        <dbReference type="ARBA" id="ARBA00023015"/>
    </source>
</evidence>
<evidence type="ECO:0000256" key="3">
    <source>
        <dbReference type="ARBA" id="ARBA00022491"/>
    </source>
</evidence>
<evidence type="ECO:0000256" key="9">
    <source>
        <dbReference type="ARBA" id="ARBA00023163"/>
    </source>
</evidence>
<keyword evidence="13" id="KW-1185">Reference proteome</keyword>
<accession>A0A7Y6NSV9</accession>
<dbReference type="PRINTS" id="PR00040">
    <property type="entry name" value="HTHMERR"/>
</dbReference>
<keyword evidence="2" id="KW-0475">Mercuric resistance</keyword>
<evidence type="ECO:0000256" key="2">
    <source>
        <dbReference type="ARBA" id="ARBA00022466"/>
    </source>
</evidence>
<dbReference type="PROSITE" id="PS50937">
    <property type="entry name" value="HTH_MERR_2"/>
    <property type="match status" value="1"/>
</dbReference>
<keyword evidence="7" id="KW-0238">DNA-binding</keyword>
<name>A0A7Y6NSV9_9BURK</name>
<sequence>MRGWRPVLPRRGLRARSVFPSCVFLGESGRDGVSLFPYSCTESSGMEREQNGLTIGAVAKAAGVNVETVRFYQRRALLAEPDKPYGGIRRYGADDVARVRFVKAAQRLGFSLDEIAGLLQLDDGTHCDEARELAEVKLADVRRKLKDLRRIESALAGLVRDCCMSRGKVSCPLIDTLQKQ</sequence>
<dbReference type="GO" id="GO:0045340">
    <property type="term" value="F:mercury ion binding"/>
    <property type="evidence" value="ECO:0007669"/>
    <property type="project" value="InterPro"/>
</dbReference>
<dbReference type="AlphaFoldDB" id="A0A7Y6NSV9"/>
<organism evidence="12 13">
    <name type="scientific">Piscinibacter koreensis</name>
    <dbReference type="NCBI Taxonomy" id="2742824"/>
    <lineage>
        <taxon>Bacteria</taxon>
        <taxon>Pseudomonadati</taxon>
        <taxon>Pseudomonadota</taxon>
        <taxon>Betaproteobacteria</taxon>
        <taxon>Burkholderiales</taxon>
        <taxon>Sphaerotilaceae</taxon>
        <taxon>Piscinibacter</taxon>
    </lineage>
</organism>
<dbReference type="GO" id="GO:0046689">
    <property type="term" value="P:response to mercury ion"/>
    <property type="evidence" value="ECO:0007669"/>
    <property type="project" value="UniProtKB-KW"/>
</dbReference>
<evidence type="ECO:0000256" key="1">
    <source>
        <dbReference type="ARBA" id="ARBA00017146"/>
    </source>
</evidence>
<evidence type="ECO:0000313" key="12">
    <source>
        <dbReference type="EMBL" id="NUZ08653.1"/>
    </source>
</evidence>
<dbReference type="SUPFAM" id="SSF46955">
    <property type="entry name" value="Putative DNA-binding domain"/>
    <property type="match status" value="1"/>
</dbReference>
<keyword evidence="5" id="KW-0476">Mercury</keyword>
<evidence type="ECO:0000256" key="10">
    <source>
        <dbReference type="ARBA" id="ARBA00024874"/>
    </source>
</evidence>
<proteinExistence type="predicted"/>
<dbReference type="PANTHER" id="PTHR30204">
    <property type="entry name" value="REDOX-CYCLING DRUG-SENSING TRANSCRIPTIONAL ACTIVATOR SOXR"/>
    <property type="match status" value="1"/>
</dbReference>
<evidence type="ECO:0000256" key="8">
    <source>
        <dbReference type="ARBA" id="ARBA00023159"/>
    </source>
</evidence>
<dbReference type="SMART" id="SM00422">
    <property type="entry name" value="HTH_MERR"/>
    <property type="match status" value="1"/>
</dbReference>
<feature type="domain" description="HTH merR-type" evidence="11">
    <location>
        <begin position="52"/>
        <end position="121"/>
    </location>
</feature>
<evidence type="ECO:0000256" key="7">
    <source>
        <dbReference type="ARBA" id="ARBA00023125"/>
    </source>
</evidence>
<dbReference type="InterPro" id="IPR011794">
    <property type="entry name" value="MerR"/>
</dbReference>
<keyword evidence="9" id="KW-0804">Transcription</keyword>
<evidence type="ECO:0000313" key="13">
    <source>
        <dbReference type="Proteomes" id="UP000529637"/>
    </source>
</evidence>
<keyword evidence="6" id="KW-0805">Transcription regulation</keyword>
<dbReference type="CDD" id="cd04783">
    <property type="entry name" value="HTH_MerR1"/>
    <property type="match status" value="1"/>
</dbReference>
<evidence type="ECO:0000256" key="4">
    <source>
        <dbReference type="ARBA" id="ARBA00022723"/>
    </source>
</evidence>
<evidence type="ECO:0000256" key="5">
    <source>
        <dbReference type="ARBA" id="ARBA00022914"/>
    </source>
</evidence>
<keyword evidence="4" id="KW-0479">Metal-binding</keyword>
<gene>
    <name evidence="12" type="primary">merR</name>
    <name evidence="12" type="ORF">HQN59_23185</name>
</gene>
<dbReference type="NCBIfam" id="TIGR02051">
    <property type="entry name" value="MerR"/>
    <property type="match status" value="1"/>
</dbReference>
<dbReference type="PANTHER" id="PTHR30204:SF69">
    <property type="entry name" value="MERR-FAMILY TRANSCRIPTIONAL REGULATOR"/>
    <property type="match status" value="1"/>
</dbReference>
<evidence type="ECO:0000259" key="11">
    <source>
        <dbReference type="PROSITE" id="PS50937"/>
    </source>
</evidence>
<dbReference type="GO" id="GO:0003700">
    <property type="term" value="F:DNA-binding transcription factor activity"/>
    <property type="evidence" value="ECO:0007669"/>
    <property type="project" value="InterPro"/>
</dbReference>
<dbReference type="Gene3D" id="1.10.1660.10">
    <property type="match status" value="1"/>
</dbReference>
<dbReference type="InterPro" id="IPR047057">
    <property type="entry name" value="MerR_fam"/>
</dbReference>
<keyword evidence="3" id="KW-0678">Repressor</keyword>
<comment type="caution">
    <text evidence="12">The sequence shown here is derived from an EMBL/GenBank/DDBJ whole genome shotgun (WGS) entry which is preliminary data.</text>
</comment>
<protein>
    <recommendedName>
        <fullName evidence="1">Mercuric resistance operon regulatory protein</fullName>
    </recommendedName>
</protein>
<dbReference type="Proteomes" id="UP000529637">
    <property type="component" value="Unassembled WGS sequence"/>
</dbReference>